<name>A0AAD3TSF2_9TREE</name>
<dbReference type="SUPFAM" id="SSF82199">
    <property type="entry name" value="SET domain"/>
    <property type="match status" value="1"/>
</dbReference>
<dbReference type="GO" id="GO:0032259">
    <property type="term" value="P:methylation"/>
    <property type="evidence" value="ECO:0007669"/>
    <property type="project" value="UniProtKB-KW"/>
</dbReference>
<dbReference type="GO" id="GO:0042799">
    <property type="term" value="F:histone H4K20 methyltransferase activity"/>
    <property type="evidence" value="ECO:0007669"/>
    <property type="project" value="TreeGrafter"/>
</dbReference>
<dbReference type="GO" id="GO:0005694">
    <property type="term" value="C:chromosome"/>
    <property type="evidence" value="ECO:0007669"/>
    <property type="project" value="UniProtKB-SubCell"/>
</dbReference>
<feature type="compositionally biased region" description="Low complexity" evidence="9">
    <location>
        <begin position="711"/>
        <end position="725"/>
    </location>
</feature>
<keyword evidence="6" id="KW-0949">S-adenosyl-L-methionine</keyword>
<feature type="compositionally biased region" description="Polar residues" evidence="9">
    <location>
        <begin position="956"/>
        <end position="986"/>
    </location>
</feature>
<evidence type="ECO:0000259" key="10">
    <source>
        <dbReference type="PROSITE" id="PS50280"/>
    </source>
</evidence>
<feature type="region of interest" description="Disordered" evidence="9">
    <location>
        <begin position="320"/>
        <end position="382"/>
    </location>
</feature>
<dbReference type="Gene3D" id="1.10.10.1700">
    <property type="entry name" value="Histone-lysine N-methyltransferase"/>
    <property type="match status" value="1"/>
</dbReference>
<feature type="region of interest" description="Disordered" evidence="9">
    <location>
        <begin position="1009"/>
        <end position="1152"/>
    </location>
</feature>
<accession>A0AAD3TSF2</accession>
<evidence type="ECO:0000256" key="2">
    <source>
        <dbReference type="ARBA" id="ARBA00004286"/>
    </source>
</evidence>
<evidence type="ECO:0000313" key="12">
    <source>
        <dbReference type="Proteomes" id="UP001222932"/>
    </source>
</evidence>
<dbReference type="Pfam" id="PF00856">
    <property type="entry name" value="SET"/>
    <property type="match status" value="1"/>
</dbReference>
<feature type="compositionally biased region" description="Basic and acidic residues" evidence="9">
    <location>
        <begin position="657"/>
        <end position="676"/>
    </location>
</feature>
<dbReference type="InterPro" id="IPR001214">
    <property type="entry name" value="SET_dom"/>
</dbReference>
<dbReference type="AlphaFoldDB" id="A0AAD3TSF2"/>
<dbReference type="PROSITE" id="PS50280">
    <property type="entry name" value="SET"/>
    <property type="match status" value="1"/>
</dbReference>
<feature type="compositionally biased region" description="Polar residues" evidence="9">
    <location>
        <begin position="871"/>
        <end position="886"/>
    </location>
</feature>
<feature type="compositionally biased region" description="Acidic residues" evidence="9">
    <location>
        <begin position="689"/>
        <end position="710"/>
    </location>
</feature>
<feature type="region of interest" description="Disordered" evidence="9">
    <location>
        <begin position="396"/>
        <end position="426"/>
    </location>
</feature>
<dbReference type="EMBL" id="BTCM01000002">
    <property type="protein sequence ID" value="GMK55662.1"/>
    <property type="molecule type" value="Genomic_DNA"/>
</dbReference>
<feature type="compositionally biased region" description="Polar residues" evidence="9">
    <location>
        <begin position="806"/>
        <end position="825"/>
    </location>
</feature>
<feature type="region of interest" description="Disordered" evidence="9">
    <location>
        <begin position="657"/>
        <end position="997"/>
    </location>
</feature>
<organism evidence="11 12">
    <name type="scientific">Cutaneotrichosporon spelunceum</name>
    <dbReference type="NCBI Taxonomy" id="1672016"/>
    <lineage>
        <taxon>Eukaryota</taxon>
        <taxon>Fungi</taxon>
        <taxon>Dikarya</taxon>
        <taxon>Basidiomycota</taxon>
        <taxon>Agaricomycotina</taxon>
        <taxon>Tremellomycetes</taxon>
        <taxon>Trichosporonales</taxon>
        <taxon>Trichosporonaceae</taxon>
        <taxon>Cutaneotrichosporon</taxon>
    </lineage>
</organism>
<comment type="subcellular location">
    <subcellularLocation>
        <location evidence="2">Chromosome</location>
    </subcellularLocation>
    <subcellularLocation>
        <location evidence="1">Nucleus</location>
    </subcellularLocation>
</comment>
<dbReference type="SMART" id="SM00317">
    <property type="entry name" value="SET"/>
    <property type="match status" value="1"/>
</dbReference>
<keyword evidence="4" id="KW-0489">Methyltransferase</keyword>
<gene>
    <name evidence="11" type="ORF">CspeluHIS016_0207180</name>
</gene>
<feature type="compositionally biased region" description="Basic and acidic residues" evidence="9">
    <location>
        <begin position="610"/>
        <end position="623"/>
    </location>
</feature>
<dbReference type="Proteomes" id="UP001222932">
    <property type="component" value="Unassembled WGS sequence"/>
</dbReference>
<comment type="caution">
    <text evidence="11">The sequence shown here is derived from an EMBL/GenBank/DDBJ whole genome shotgun (WGS) entry which is preliminary data.</text>
</comment>
<feature type="region of interest" description="Disordered" evidence="9">
    <location>
        <begin position="574"/>
        <end position="645"/>
    </location>
</feature>
<protein>
    <recommendedName>
        <fullName evidence="10">SET domain-containing protein</fullName>
    </recommendedName>
</protein>
<feature type="domain" description="SET" evidence="10">
    <location>
        <begin position="121"/>
        <end position="282"/>
    </location>
</feature>
<evidence type="ECO:0000256" key="1">
    <source>
        <dbReference type="ARBA" id="ARBA00004123"/>
    </source>
</evidence>
<feature type="compositionally biased region" description="Basic and acidic residues" evidence="9">
    <location>
        <begin position="1044"/>
        <end position="1056"/>
    </location>
</feature>
<keyword evidence="3" id="KW-0158">Chromosome</keyword>
<feature type="compositionally biased region" description="Acidic residues" evidence="9">
    <location>
        <begin position="182"/>
        <end position="201"/>
    </location>
</feature>
<evidence type="ECO:0000256" key="7">
    <source>
        <dbReference type="ARBA" id="ARBA00022853"/>
    </source>
</evidence>
<dbReference type="InterPro" id="IPR041938">
    <property type="entry name" value="Hist-Lys_N-MTase_N"/>
</dbReference>
<proteinExistence type="predicted"/>
<evidence type="ECO:0000256" key="5">
    <source>
        <dbReference type="ARBA" id="ARBA00022679"/>
    </source>
</evidence>
<evidence type="ECO:0000256" key="9">
    <source>
        <dbReference type="SAM" id="MobiDB-lite"/>
    </source>
</evidence>
<evidence type="ECO:0000256" key="8">
    <source>
        <dbReference type="ARBA" id="ARBA00023242"/>
    </source>
</evidence>
<evidence type="ECO:0000256" key="3">
    <source>
        <dbReference type="ARBA" id="ARBA00022454"/>
    </source>
</evidence>
<dbReference type="Gene3D" id="2.170.270.10">
    <property type="entry name" value="SET domain"/>
    <property type="match status" value="1"/>
</dbReference>
<feature type="compositionally biased region" description="Basic and acidic residues" evidence="9">
    <location>
        <begin position="574"/>
        <end position="599"/>
    </location>
</feature>
<dbReference type="PANTHER" id="PTHR12977:SF4">
    <property type="entry name" value="HISTONE-LYSINE N-METHYLTRANSFERASE KMT5B"/>
    <property type="match status" value="1"/>
</dbReference>
<feature type="region of interest" description="Disordered" evidence="9">
    <location>
        <begin position="179"/>
        <end position="223"/>
    </location>
</feature>
<reference evidence="11" key="2">
    <citation type="submission" date="2023-06" db="EMBL/GenBank/DDBJ databases">
        <authorList>
            <person name="Kobayashi Y."/>
            <person name="Kayamori A."/>
            <person name="Aoki K."/>
            <person name="Shiwa Y."/>
            <person name="Fujita N."/>
            <person name="Sugita T."/>
            <person name="Iwasaki W."/>
            <person name="Tanaka N."/>
            <person name="Takashima M."/>
        </authorList>
    </citation>
    <scope>NUCLEOTIDE SEQUENCE</scope>
    <source>
        <strain evidence="11">HIS016</strain>
    </source>
</reference>
<dbReference type="PANTHER" id="PTHR12977">
    <property type="entry name" value="SUPPRESSOR OF VARIEGATION 4-20-RELATED"/>
    <property type="match status" value="1"/>
</dbReference>
<evidence type="ECO:0000313" key="11">
    <source>
        <dbReference type="EMBL" id="GMK55662.1"/>
    </source>
</evidence>
<dbReference type="InterPro" id="IPR039977">
    <property type="entry name" value="Suv4-20/Set9"/>
</dbReference>
<dbReference type="GO" id="GO:0005634">
    <property type="term" value="C:nucleus"/>
    <property type="evidence" value="ECO:0007669"/>
    <property type="project" value="UniProtKB-SubCell"/>
</dbReference>
<feature type="compositionally biased region" description="Acidic residues" evidence="9">
    <location>
        <begin position="742"/>
        <end position="752"/>
    </location>
</feature>
<keyword evidence="8" id="KW-0539">Nucleus</keyword>
<feature type="compositionally biased region" description="Pro residues" evidence="9">
    <location>
        <begin position="1133"/>
        <end position="1144"/>
    </location>
</feature>
<reference evidence="11" key="1">
    <citation type="journal article" date="2023" name="BMC Genomics">
        <title>Chromosome-level genome assemblies of Cutaneotrichosporon spp. (Trichosporonales, Basidiomycota) reveal imbalanced evolution between nucleotide sequences and chromosome synteny.</title>
        <authorList>
            <person name="Kobayashi Y."/>
            <person name="Kayamori A."/>
            <person name="Aoki K."/>
            <person name="Shiwa Y."/>
            <person name="Matsutani M."/>
            <person name="Fujita N."/>
            <person name="Sugita T."/>
            <person name="Iwasaki W."/>
            <person name="Tanaka N."/>
            <person name="Takashima M."/>
        </authorList>
    </citation>
    <scope>NUCLEOTIDE SEQUENCE</scope>
    <source>
        <strain evidence="11">HIS016</strain>
    </source>
</reference>
<keyword evidence="7" id="KW-0156">Chromatin regulator</keyword>
<feature type="compositionally biased region" description="Basic and acidic residues" evidence="9">
    <location>
        <begin position="924"/>
        <end position="942"/>
    </location>
</feature>
<feature type="compositionally biased region" description="Acidic residues" evidence="9">
    <location>
        <begin position="404"/>
        <end position="419"/>
    </location>
</feature>
<keyword evidence="12" id="KW-1185">Reference proteome</keyword>
<evidence type="ECO:0000256" key="6">
    <source>
        <dbReference type="ARBA" id="ARBA00022691"/>
    </source>
</evidence>
<dbReference type="InterPro" id="IPR046341">
    <property type="entry name" value="SET_dom_sf"/>
</dbReference>
<sequence length="1152" mass="130256">MARLGNEPPLGEPDAEPAEDLSGDDDLLNHILVNTIAQTSAKGIGLHPQTVGYVGPVVAYEQVLEILQRHVIDKGNIASAASEFLQWGSIKDHLETRTTNIRKGRFIKHLHRYLMIYGPTSRVEIFKTDRYKEVTLHDELGVYATRNLEEGAILDELQGSVVKFPKSWEADLERGRFRDGASDDELQSEEDQASDGEDDEDAARKRSRKVPAPQRRSERTGRRDFSVLRSSLKNCLQLFLGPARFLNHDCENNVELYRKDGYVTFKVLQPIKIGQELTTFYGRDYFGRGNRECMCLTCELGGNGYYKENPSKRTLAEEAKRTAAEIVTSRRPADSDDERDGDDTPFSTTQKVIASATDSMAASDDEESEEPERRLQPKRRAALKAKKIDWSFNIHHRRRGDRSEQDDTDTLADESESDTPGDAADAGRCLTCAAKTKSLWVRQQEFLLCQRCCRHAMIFLLPWPAHRKVDVREYPPPHLLPRKYYPPQRVSLVELPTYSAKPRAPQRVDQSATAIVANAKAQALLRAAASDIPDTKEHRRARHRSQETEHNDFDFDMAARSAWDKEEARREAQISMAKARERAKAQRAETRRKLDEGKQKGVGLWSRYTTETHEQREERERKKYQFVSGTRSGRKIREPSEDEAELERLTREAMLMERNRELIQSQKQREWREREKARRRTKRGRASDSEDNSDDELAELDELDDLEELNELGAAGAETAEASASQPDQSSLQGKLLLAGGEEGEDDEEAENEALGRQAGTGLDPIDLTRDEDEPGRTQRPTLHNNVREEVLKTCTQQAQHRRSSRPSTHVVESSDSDESLNFVTPVSGPSRPPNRRLDPTPPPTLPATGTDTPIVINGDSDFGRPGPGKSRQNAIAVASTSNTAASLRDPYFNDPDRGMSTEKAIMLPDSDDDEAPVVHPHRPTPEHREYPDPRARSRRPFDSNAKPGRLAPDSRVQQSLPMRQSPGRQQCSNATDSSQHQQANLSARGWRQERTNNLAIRAREQLELNRDMERLPLNCQPSRRAISEMSIDEASPQDEGNYSDDHDDHDARSTDSVEFDVGSSSRARPDELPSTGTQTKRRPYQDPLHGSASTGNPAKKREYQDLPSNENPKPRKKRRSFFPVHEDLKLPRVPPNLPAPRPFFGPEGFDY</sequence>
<keyword evidence="5" id="KW-0808">Transferase</keyword>
<evidence type="ECO:0000256" key="4">
    <source>
        <dbReference type="ARBA" id="ARBA00022603"/>
    </source>
</evidence>
<feature type="region of interest" description="Disordered" evidence="9">
    <location>
        <begin position="1"/>
        <end position="21"/>
    </location>
</feature>